<sequence length="61" mass="6680">MIHMLPPKLCRKGVQAICDVTATTSQENRPRSLKEATKKHRTGKCTTIKHTAVASVPVPVN</sequence>
<proteinExistence type="predicted"/>
<feature type="non-terminal residue" evidence="1">
    <location>
        <position position="61"/>
    </location>
</feature>
<dbReference type="AlphaFoldDB" id="A0A8J5NCB5"/>
<name>A0A8J5NCB5_HOMAM</name>
<dbReference type="EMBL" id="JAHLQT010000697">
    <property type="protein sequence ID" value="KAG7178131.1"/>
    <property type="molecule type" value="Genomic_DNA"/>
</dbReference>
<reference evidence="1" key="1">
    <citation type="journal article" date="2021" name="Sci. Adv.">
        <title>The American lobster genome reveals insights on longevity, neural, and immune adaptations.</title>
        <authorList>
            <person name="Polinski J.M."/>
            <person name="Zimin A.V."/>
            <person name="Clark K.F."/>
            <person name="Kohn A.B."/>
            <person name="Sadowski N."/>
            <person name="Timp W."/>
            <person name="Ptitsyn A."/>
            <person name="Khanna P."/>
            <person name="Romanova D.Y."/>
            <person name="Williams P."/>
            <person name="Greenwood S.J."/>
            <person name="Moroz L.L."/>
            <person name="Walt D.R."/>
            <person name="Bodnar A.G."/>
        </authorList>
    </citation>
    <scope>NUCLEOTIDE SEQUENCE</scope>
    <source>
        <strain evidence="1">GMGI-L3</strain>
    </source>
</reference>
<gene>
    <name evidence="1" type="ORF">Hamer_G003906</name>
</gene>
<protein>
    <submittedName>
        <fullName evidence="1">Uncharacterized protein</fullName>
    </submittedName>
</protein>
<evidence type="ECO:0000313" key="1">
    <source>
        <dbReference type="EMBL" id="KAG7178131.1"/>
    </source>
</evidence>
<accession>A0A8J5NCB5</accession>
<dbReference type="Proteomes" id="UP000747542">
    <property type="component" value="Unassembled WGS sequence"/>
</dbReference>
<evidence type="ECO:0000313" key="2">
    <source>
        <dbReference type="Proteomes" id="UP000747542"/>
    </source>
</evidence>
<keyword evidence="2" id="KW-1185">Reference proteome</keyword>
<organism evidence="1 2">
    <name type="scientific">Homarus americanus</name>
    <name type="common">American lobster</name>
    <dbReference type="NCBI Taxonomy" id="6706"/>
    <lineage>
        <taxon>Eukaryota</taxon>
        <taxon>Metazoa</taxon>
        <taxon>Ecdysozoa</taxon>
        <taxon>Arthropoda</taxon>
        <taxon>Crustacea</taxon>
        <taxon>Multicrustacea</taxon>
        <taxon>Malacostraca</taxon>
        <taxon>Eumalacostraca</taxon>
        <taxon>Eucarida</taxon>
        <taxon>Decapoda</taxon>
        <taxon>Pleocyemata</taxon>
        <taxon>Astacidea</taxon>
        <taxon>Nephropoidea</taxon>
        <taxon>Nephropidae</taxon>
        <taxon>Homarus</taxon>
    </lineage>
</organism>
<comment type="caution">
    <text evidence="1">The sequence shown here is derived from an EMBL/GenBank/DDBJ whole genome shotgun (WGS) entry which is preliminary data.</text>
</comment>